<feature type="region of interest" description="Disordered" evidence="1">
    <location>
        <begin position="135"/>
        <end position="171"/>
    </location>
</feature>
<organism evidence="2 3">
    <name type="scientific">Pigmentiphaga aceris</name>
    <dbReference type="NCBI Taxonomy" id="1940612"/>
    <lineage>
        <taxon>Bacteria</taxon>
        <taxon>Pseudomonadati</taxon>
        <taxon>Pseudomonadota</taxon>
        <taxon>Betaproteobacteria</taxon>
        <taxon>Burkholderiales</taxon>
        <taxon>Alcaligenaceae</taxon>
        <taxon>Pigmentiphaga</taxon>
    </lineage>
</organism>
<evidence type="ECO:0000313" key="2">
    <source>
        <dbReference type="EMBL" id="QEI04591.1"/>
    </source>
</evidence>
<reference evidence="2 3" key="1">
    <citation type="submission" date="2019-08" db="EMBL/GenBank/DDBJ databases">
        <title>Amphibian skin-associated Pigmentiphaga: genome sequence and occurrence across geography and hosts.</title>
        <authorList>
            <person name="Bletz M.C."/>
            <person name="Bunk B."/>
            <person name="Sproeer C."/>
            <person name="Biwer P."/>
            <person name="Reiter S."/>
            <person name="Rabemananjara F.C.E."/>
            <person name="Schulz S."/>
            <person name="Overmann J."/>
            <person name="Vences M."/>
        </authorList>
    </citation>
    <scope>NUCLEOTIDE SEQUENCE [LARGE SCALE GENOMIC DNA]</scope>
    <source>
        <strain evidence="2 3">Mada1488</strain>
    </source>
</reference>
<keyword evidence="3" id="KW-1185">Reference proteome</keyword>
<dbReference type="OrthoDB" id="8641729at2"/>
<dbReference type="KEGG" id="pacr:FXN63_01135"/>
<feature type="compositionally biased region" description="Polar residues" evidence="1">
    <location>
        <begin position="158"/>
        <end position="171"/>
    </location>
</feature>
<evidence type="ECO:0000313" key="3">
    <source>
        <dbReference type="Proteomes" id="UP000325161"/>
    </source>
</evidence>
<name>A0A5C0AV96_9BURK</name>
<proteinExistence type="predicted"/>
<dbReference type="Proteomes" id="UP000325161">
    <property type="component" value="Chromosome"/>
</dbReference>
<dbReference type="EMBL" id="CP043046">
    <property type="protein sequence ID" value="QEI04591.1"/>
    <property type="molecule type" value="Genomic_DNA"/>
</dbReference>
<gene>
    <name evidence="2" type="ORF">FXN63_01135</name>
</gene>
<accession>A0A5C0AV96</accession>
<dbReference type="AlphaFoldDB" id="A0A5C0AV96"/>
<protein>
    <submittedName>
        <fullName evidence="2">Uncharacterized protein</fullName>
    </submittedName>
</protein>
<dbReference type="RefSeq" id="WP_148812041.1">
    <property type="nucleotide sequence ID" value="NZ_CP043046.1"/>
</dbReference>
<evidence type="ECO:0000256" key="1">
    <source>
        <dbReference type="SAM" id="MobiDB-lite"/>
    </source>
</evidence>
<sequence>MNSTITATGPRQLDGRWRVSAPREEMVVLRGVPVFKTSFLLDDARRLSFVEHGELACRLSLGDFVYPAGTEIESADGDWRTRAPDAWMFITTANRQALRKSEAVAGGDWVVQSLDGRLHDVIPAAQTRRPFARFKTEGVREPRPPSPEASCGEMMSSMPATTLAPQVPTLQ</sequence>